<evidence type="ECO:0000256" key="2">
    <source>
        <dbReference type="ARBA" id="ARBA00005510"/>
    </source>
</evidence>
<dbReference type="Pfam" id="PF00010">
    <property type="entry name" value="HLH"/>
    <property type="match status" value="1"/>
</dbReference>
<organism evidence="10 11">
    <name type="scientific">Zingiber officinale</name>
    <name type="common">Ginger</name>
    <name type="synonym">Amomum zingiber</name>
    <dbReference type="NCBI Taxonomy" id="94328"/>
    <lineage>
        <taxon>Eukaryota</taxon>
        <taxon>Viridiplantae</taxon>
        <taxon>Streptophyta</taxon>
        <taxon>Embryophyta</taxon>
        <taxon>Tracheophyta</taxon>
        <taxon>Spermatophyta</taxon>
        <taxon>Magnoliopsida</taxon>
        <taxon>Liliopsida</taxon>
        <taxon>Zingiberales</taxon>
        <taxon>Zingiberaceae</taxon>
        <taxon>Zingiber</taxon>
    </lineage>
</organism>
<evidence type="ECO:0000313" key="11">
    <source>
        <dbReference type="Proteomes" id="UP000734854"/>
    </source>
</evidence>
<keyword evidence="3" id="KW-0805">Transcription regulation</keyword>
<name>A0A8J5M0B3_ZINOF</name>
<evidence type="ECO:0000259" key="9">
    <source>
        <dbReference type="PROSITE" id="PS50888"/>
    </source>
</evidence>
<comment type="caution">
    <text evidence="10">The sequence shown here is derived from an EMBL/GenBank/DDBJ whole genome shotgun (WGS) entry which is preliminary data.</text>
</comment>
<comment type="similarity">
    <text evidence="2">Belongs to the bHLH protein family.</text>
</comment>
<feature type="chain" id="PRO_5035171532" description="BHLH domain-containing protein" evidence="8">
    <location>
        <begin position="23"/>
        <end position="396"/>
    </location>
</feature>
<dbReference type="PROSITE" id="PS50888">
    <property type="entry name" value="BHLH"/>
    <property type="match status" value="1"/>
</dbReference>
<dbReference type="GO" id="GO:0005634">
    <property type="term" value="C:nucleus"/>
    <property type="evidence" value="ECO:0007669"/>
    <property type="project" value="UniProtKB-SubCell"/>
</dbReference>
<keyword evidence="6" id="KW-0539">Nucleus</keyword>
<protein>
    <recommendedName>
        <fullName evidence="9">BHLH domain-containing protein</fullName>
    </recommendedName>
</protein>
<gene>
    <name evidence="10" type="ORF">ZIOFF_004284</name>
</gene>
<accession>A0A8J5M0B3</accession>
<evidence type="ECO:0000256" key="5">
    <source>
        <dbReference type="ARBA" id="ARBA00023163"/>
    </source>
</evidence>
<dbReference type="Proteomes" id="UP000734854">
    <property type="component" value="Unassembled WGS sequence"/>
</dbReference>
<keyword evidence="4" id="KW-0238">DNA-binding</keyword>
<reference evidence="10 11" key="1">
    <citation type="submission" date="2020-08" db="EMBL/GenBank/DDBJ databases">
        <title>Plant Genome Project.</title>
        <authorList>
            <person name="Zhang R.-G."/>
        </authorList>
    </citation>
    <scope>NUCLEOTIDE SEQUENCE [LARGE SCALE GENOMIC DNA]</scope>
    <source>
        <tissue evidence="10">Rhizome</tissue>
    </source>
</reference>
<evidence type="ECO:0000256" key="4">
    <source>
        <dbReference type="ARBA" id="ARBA00023125"/>
    </source>
</evidence>
<keyword evidence="8" id="KW-0732">Signal</keyword>
<keyword evidence="5" id="KW-0804">Transcription</keyword>
<dbReference type="InterPro" id="IPR011598">
    <property type="entry name" value="bHLH_dom"/>
</dbReference>
<dbReference type="FunFam" id="4.10.280.10:FF:000021">
    <property type="entry name" value="Transcription factor bHLH130 family"/>
    <property type="match status" value="1"/>
</dbReference>
<sequence length="396" mass="43069">MEMRKIACAVLFAAVAATGAMATEAPAPGPASSAPSSFSAGSALGFAVLSFVACYLQIEVEEESEKQTREEALMYGSPPAKDLNFPYPASAAAFGGQRLEHPESGQLHRRHQMSSSLLRYRSGPISPLPNKLDTETETLFARFLGPDEDSRCGGATSCHLGSLFPPPPPSLQEVNGQQQARGFPSFAPKNMITHQHQLLDAEQNKNSSANLSRQSSSPDDYGIIKGMGGFMMDSRQSSVTSQLSDNNYKHSGGNSGSRTISASGFPAASWDDSFPLLNNNTSFTSLESKFHSPNNSPAMTTIEKFLQLHDAVPCKIRAKRGCATHPRSIAERVRRTRISERMKRLQELVPNMDKQTNTADMLDLAVDYIKDLQKQVKALSESRSSCSCSASRQKHY</sequence>
<feature type="region of interest" description="Disordered" evidence="7">
    <location>
        <begin position="235"/>
        <end position="260"/>
    </location>
</feature>
<dbReference type="GO" id="GO:0000978">
    <property type="term" value="F:RNA polymerase II cis-regulatory region sequence-specific DNA binding"/>
    <property type="evidence" value="ECO:0007669"/>
    <property type="project" value="TreeGrafter"/>
</dbReference>
<feature type="domain" description="BHLH" evidence="9">
    <location>
        <begin position="322"/>
        <end position="372"/>
    </location>
</feature>
<evidence type="ECO:0000256" key="8">
    <source>
        <dbReference type="SAM" id="SignalP"/>
    </source>
</evidence>
<comment type="subcellular location">
    <subcellularLocation>
        <location evidence="1">Nucleus</location>
    </subcellularLocation>
</comment>
<dbReference type="Gene3D" id="4.10.280.10">
    <property type="entry name" value="Helix-loop-helix DNA-binding domain"/>
    <property type="match status" value="1"/>
</dbReference>
<evidence type="ECO:0000313" key="10">
    <source>
        <dbReference type="EMBL" id="KAG6539131.1"/>
    </source>
</evidence>
<feature type="compositionally biased region" description="Polar residues" evidence="7">
    <location>
        <begin position="235"/>
        <end position="246"/>
    </location>
</feature>
<keyword evidence="11" id="KW-1185">Reference proteome</keyword>
<dbReference type="SUPFAM" id="SSF47459">
    <property type="entry name" value="HLH, helix-loop-helix DNA-binding domain"/>
    <property type="match status" value="1"/>
</dbReference>
<dbReference type="InterPro" id="IPR036638">
    <property type="entry name" value="HLH_DNA-bd_sf"/>
</dbReference>
<proteinExistence type="inferred from homology"/>
<dbReference type="GO" id="GO:0000981">
    <property type="term" value="F:DNA-binding transcription factor activity, RNA polymerase II-specific"/>
    <property type="evidence" value="ECO:0007669"/>
    <property type="project" value="TreeGrafter"/>
</dbReference>
<dbReference type="AlphaFoldDB" id="A0A8J5M0B3"/>
<evidence type="ECO:0000256" key="1">
    <source>
        <dbReference type="ARBA" id="ARBA00004123"/>
    </source>
</evidence>
<feature type="signal peptide" evidence="8">
    <location>
        <begin position="1"/>
        <end position="22"/>
    </location>
</feature>
<dbReference type="SMART" id="SM00353">
    <property type="entry name" value="HLH"/>
    <property type="match status" value="1"/>
</dbReference>
<dbReference type="GO" id="GO:0046983">
    <property type="term" value="F:protein dimerization activity"/>
    <property type="evidence" value="ECO:0007669"/>
    <property type="project" value="InterPro"/>
</dbReference>
<dbReference type="EMBL" id="JACMSC010000001">
    <property type="protein sequence ID" value="KAG6539131.1"/>
    <property type="molecule type" value="Genomic_DNA"/>
</dbReference>
<evidence type="ECO:0000256" key="7">
    <source>
        <dbReference type="SAM" id="MobiDB-lite"/>
    </source>
</evidence>
<dbReference type="PANTHER" id="PTHR16223">
    <property type="entry name" value="TRANSCRIPTION FACTOR BHLH83-RELATED"/>
    <property type="match status" value="1"/>
</dbReference>
<evidence type="ECO:0000256" key="6">
    <source>
        <dbReference type="ARBA" id="ARBA00023242"/>
    </source>
</evidence>
<dbReference type="PANTHER" id="PTHR16223:SF125">
    <property type="entry name" value="OS08G0506700 PROTEIN"/>
    <property type="match status" value="1"/>
</dbReference>
<dbReference type="InterPro" id="IPR045843">
    <property type="entry name" value="IND-like"/>
</dbReference>
<evidence type="ECO:0000256" key="3">
    <source>
        <dbReference type="ARBA" id="ARBA00023015"/>
    </source>
</evidence>